<protein>
    <submittedName>
        <fullName evidence="2">Uncharacterized protein</fullName>
    </submittedName>
</protein>
<sequence>MKCKADLFNLRKNEAAILSIPEEINMERERMTSIKSASTGTAPVQGGGTSYEERMNNSICLIDSLTRHLHFAETEIKLTKQALATLTQEERRILEVLYIDRQKKGAERLCQELAIAEEATVWKRAMRALENYCAARYSSAAI</sequence>
<reference evidence="2" key="1">
    <citation type="journal article" date="2021" name="Proc. Natl. Acad. Sci. U.S.A.">
        <title>A Catalog of Tens of Thousands of Viruses from Human Metagenomes Reveals Hidden Associations with Chronic Diseases.</title>
        <authorList>
            <person name="Tisza M.J."/>
            <person name="Buck C.B."/>
        </authorList>
    </citation>
    <scope>NUCLEOTIDE SEQUENCE</scope>
    <source>
        <strain evidence="2">CtClL93</strain>
    </source>
</reference>
<feature type="coiled-coil region" evidence="1">
    <location>
        <begin position="69"/>
        <end position="119"/>
    </location>
</feature>
<organism evidence="2">
    <name type="scientific">Siphoviridae sp. ctClL93</name>
    <dbReference type="NCBI Taxonomy" id="2825381"/>
    <lineage>
        <taxon>Viruses</taxon>
        <taxon>Duplodnaviria</taxon>
        <taxon>Heunggongvirae</taxon>
        <taxon>Uroviricota</taxon>
        <taxon>Caudoviricetes</taxon>
    </lineage>
</organism>
<accession>A0A8S5VDZ5</accession>
<evidence type="ECO:0000256" key="1">
    <source>
        <dbReference type="SAM" id="Coils"/>
    </source>
</evidence>
<dbReference type="EMBL" id="BK016246">
    <property type="protein sequence ID" value="DAG04941.1"/>
    <property type="molecule type" value="Genomic_DNA"/>
</dbReference>
<name>A0A8S5VDZ5_9CAUD</name>
<proteinExistence type="predicted"/>
<keyword evidence="1" id="KW-0175">Coiled coil</keyword>
<evidence type="ECO:0000313" key="2">
    <source>
        <dbReference type="EMBL" id="DAG04941.1"/>
    </source>
</evidence>